<dbReference type="CDD" id="cd02808">
    <property type="entry name" value="GltS_FMN"/>
    <property type="match status" value="1"/>
</dbReference>
<sequence>MKWRRVLPLAAAAGVAAHDLAQRRHALLRNFPVIGHGRYLLERIGPELRQYIVAGNDEERPFSRDQRRWVYASAKLENNYFGFGTDNDVEHTPGYVIVKHRTFGGAVPASSPHVGQEAFIPCAKVLGAARGRRRAFRPESVVNISGMSFGSLSGNAVAALNKGAALAGCMQNTGEGSVSPYHLLGGELVWQIGTGYFGCRDEHGRFDLGRLKDVVAAAPIRALEVKLSQGAKPSLGGLLPGVKVSPEIASTRGIPVGRDCVSPSRHAEFTNTDELLDWVEMLAEETGLPVGIKSAVGDMTFWDELTRLMADTGRGVDFVNIDGGEGGTGASPLVFTDSVSLPFRMGFSRVYRTFARRGLHEQVVFAGAGKLGLPDNAVVAFALGADLVYVAREAMLAVGCIQAQKCHTDTCPTGVATQNRWLAHGLDPELKSVRVANYIRTLRRDLLKVAEATGVEHPAMIGTDDVEILTGQTVGTPLREIYDYEPDWGHPSAADQAEVAKLMAGTASKGGSAAPSPTAAGRS</sequence>
<protein>
    <submittedName>
        <fullName evidence="4">Glutamate synthase domain-containing protein 2</fullName>
    </submittedName>
</protein>
<dbReference type="SUPFAM" id="SSF51395">
    <property type="entry name" value="FMN-linked oxidoreductases"/>
    <property type="match status" value="1"/>
</dbReference>
<evidence type="ECO:0000259" key="3">
    <source>
        <dbReference type="Pfam" id="PF01645"/>
    </source>
</evidence>
<evidence type="ECO:0000256" key="2">
    <source>
        <dbReference type="PIRNR" id="PIRNR006429"/>
    </source>
</evidence>
<dbReference type="OrthoDB" id="9758182at2"/>
<dbReference type="Gene3D" id="3.20.20.70">
    <property type="entry name" value="Aldolase class I"/>
    <property type="match status" value="1"/>
</dbReference>
<dbReference type="GO" id="GO:0006537">
    <property type="term" value="P:glutamate biosynthetic process"/>
    <property type="evidence" value="ECO:0007669"/>
    <property type="project" value="InterPro"/>
</dbReference>
<evidence type="ECO:0000313" key="5">
    <source>
        <dbReference type="Proteomes" id="UP000319818"/>
    </source>
</evidence>
<dbReference type="InterPro" id="IPR002932">
    <property type="entry name" value="Glu_synthdom"/>
</dbReference>
<dbReference type="EMBL" id="VFPH01000002">
    <property type="protein sequence ID" value="TQM36626.1"/>
    <property type="molecule type" value="Genomic_DNA"/>
</dbReference>
<dbReference type="PIRSF" id="PIRSF006429">
    <property type="entry name" value="GOGAT_lg_2"/>
    <property type="match status" value="1"/>
</dbReference>
<gene>
    <name evidence="4" type="ORF">FB388_3808</name>
</gene>
<organism evidence="4 5">
    <name type="scientific">Pseudonocardia cypriaca</name>
    <dbReference type="NCBI Taxonomy" id="882449"/>
    <lineage>
        <taxon>Bacteria</taxon>
        <taxon>Bacillati</taxon>
        <taxon>Actinomycetota</taxon>
        <taxon>Actinomycetes</taxon>
        <taxon>Pseudonocardiales</taxon>
        <taxon>Pseudonocardiaceae</taxon>
        <taxon>Pseudonocardia</taxon>
    </lineage>
</organism>
<comment type="similarity">
    <text evidence="1 2">Belongs to the glutamate synthase family.</text>
</comment>
<dbReference type="InterPro" id="IPR013785">
    <property type="entry name" value="Aldolase_TIM"/>
</dbReference>
<dbReference type="RefSeq" id="WP_142103504.1">
    <property type="nucleotide sequence ID" value="NZ_VFPH01000002.1"/>
</dbReference>
<keyword evidence="5" id="KW-1185">Reference proteome</keyword>
<accession>A0A543FS13</accession>
<proteinExistence type="inferred from homology"/>
<evidence type="ECO:0000313" key="4">
    <source>
        <dbReference type="EMBL" id="TQM36626.1"/>
    </source>
</evidence>
<comment type="caution">
    <text evidence="4">The sequence shown here is derived from an EMBL/GenBank/DDBJ whole genome shotgun (WGS) entry which is preliminary data.</text>
</comment>
<dbReference type="Pfam" id="PF01645">
    <property type="entry name" value="Glu_synthase"/>
    <property type="match status" value="1"/>
</dbReference>
<dbReference type="GO" id="GO:0015930">
    <property type="term" value="F:glutamate synthase activity"/>
    <property type="evidence" value="ECO:0007669"/>
    <property type="project" value="InterPro"/>
</dbReference>
<evidence type="ECO:0000256" key="1">
    <source>
        <dbReference type="ARBA" id="ARBA00009716"/>
    </source>
</evidence>
<feature type="domain" description="Glutamate synthase" evidence="3">
    <location>
        <begin position="139"/>
        <end position="455"/>
    </location>
</feature>
<name>A0A543FS13_9PSEU</name>
<reference evidence="4 5" key="1">
    <citation type="submission" date="2019-06" db="EMBL/GenBank/DDBJ databases">
        <title>Sequencing the genomes of 1000 actinobacteria strains.</title>
        <authorList>
            <person name="Klenk H.-P."/>
        </authorList>
    </citation>
    <scope>NUCLEOTIDE SEQUENCE [LARGE SCALE GENOMIC DNA]</scope>
    <source>
        <strain evidence="4 5">DSM 45511</strain>
    </source>
</reference>
<dbReference type="PANTHER" id="PTHR43819:SF1">
    <property type="entry name" value="ARCHAEAL-TYPE GLUTAMATE SYNTHASE [NADPH]"/>
    <property type="match status" value="1"/>
</dbReference>
<dbReference type="Proteomes" id="UP000319818">
    <property type="component" value="Unassembled WGS sequence"/>
</dbReference>
<dbReference type="PANTHER" id="PTHR43819">
    <property type="entry name" value="ARCHAEAL-TYPE GLUTAMATE SYNTHASE [NADPH]"/>
    <property type="match status" value="1"/>
</dbReference>
<dbReference type="InterPro" id="IPR024188">
    <property type="entry name" value="GltB"/>
</dbReference>
<dbReference type="AlphaFoldDB" id="A0A543FS13"/>